<dbReference type="KEGG" id="ifl:C1H71_13430"/>
<dbReference type="InterPro" id="IPR020518">
    <property type="entry name" value="Tscrpt_reg_PrtN"/>
</dbReference>
<dbReference type="RefSeq" id="WP_130106969.1">
    <property type="nucleotide sequence ID" value="NZ_CP025781.1"/>
</dbReference>
<dbReference type="Pfam" id="PF11112">
    <property type="entry name" value="PyocinActivator"/>
    <property type="match status" value="1"/>
</dbReference>
<dbReference type="Proteomes" id="UP000515917">
    <property type="component" value="Chromosome"/>
</dbReference>
<evidence type="ECO:0000313" key="2">
    <source>
        <dbReference type="Proteomes" id="UP000515917"/>
    </source>
</evidence>
<evidence type="ECO:0000313" key="1">
    <source>
        <dbReference type="EMBL" id="QBC44431.1"/>
    </source>
</evidence>
<organism evidence="1 2">
    <name type="scientific">Iodobacter fluviatilis</name>
    <dbReference type="NCBI Taxonomy" id="537"/>
    <lineage>
        <taxon>Bacteria</taxon>
        <taxon>Pseudomonadati</taxon>
        <taxon>Pseudomonadota</taxon>
        <taxon>Betaproteobacteria</taxon>
        <taxon>Neisseriales</taxon>
        <taxon>Chitinibacteraceae</taxon>
        <taxon>Iodobacter</taxon>
    </lineage>
</organism>
<keyword evidence="2" id="KW-1185">Reference proteome</keyword>
<dbReference type="AlphaFoldDB" id="A0A7G3GAY0"/>
<protein>
    <submittedName>
        <fullName evidence="1">Pyocin activator protein PrtN</fullName>
    </submittedName>
</protein>
<accession>A0A7G3GAY0</accession>
<name>A0A7G3GAY0_9NEIS</name>
<dbReference type="GO" id="GO:0006355">
    <property type="term" value="P:regulation of DNA-templated transcription"/>
    <property type="evidence" value="ECO:0007669"/>
    <property type="project" value="InterPro"/>
</dbReference>
<gene>
    <name evidence="1" type="ORF">C1H71_13430</name>
</gene>
<reference evidence="1 2" key="1">
    <citation type="submission" date="2018-01" db="EMBL/GenBank/DDBJ databases">
        <title>Genome sequence of Iodobacter sp. strain PCH194 isolated from Indian Trans-Himalaya.</title>
        <authorList>
            <person name="Kumar V."/>
            <person name="Thakur V."/>
            <person name="Kumar S."/>
            <person name="Singh D."/>
        </authorList>
    </citation>
    <scope>NUCLEOTIDE SEQUENCE [LARGE SCALE GENOMIC DNA]</scope>
    <source>
        <strain evidence="1 2">PCH194</strain>
    </source>
</reference>
<proteinExistence type="predicted"/>
<sequence>MNTSFVLLACYQKALVPLETVGVDFLGLGKREVNEQAARNKLPFPAIRLRDSPQAPRFVKIEDLANWIDLQAAAAKQSWQQSQI</sequence>
<dbReference type="EMBL" id="CP025781">
    <property type="protein sequence ID" value="QBC44431.1"/>
    <property type="molecule type" value="Genomic_DNA"/>
</dbReference>